<dbReference type="Proteomes" id="UP000008793">
    <property type="component" value="Chromosome"/>
</dbReference>
<keyword evidence="3" id="KW-1185">Reference proteome</keyword>
<dbReference type="InterPro" id="IPR009228">
    <property type="entry name" value="Capsid_scaffold_GpO"/>
</dbReference>
<dbReference type="RefSeq" id="WP_013200143.1">
    <property type="nucleotide sequence ID" value="NC_014306.1"/>
</dbReference>
<gene>
    <name evidence="2" type="primary">gpO</name>
    <name evidence="2" type="ordered locus">EbC_01050</name>
</gene>
<dbReference type="MEROPS" id="S73.001"/>
<dbReference type="EMBL" id="FP236843">
    <property type="protein sequence ID" value="CAX57636.1"/>
    <property type="molecule type" value="Genomic_DNA"/>
</dbReference>
<evidence type="ECO:0000313" key="3">
    <source>
        <dbReference type="Proteomes" id="UP000008793"/>
    </source>
</evidence>
<dbReference type="HOGENOM" id="CLU_066846_1_0_6"/>
<organism evidence="3">
    <name type="scientific">Erwinia billingiae (strain Eb661)</name>
    <dbReference type="NCBI Taxonomy" id="634500"/>
    <lineage>
        <taxon>Bacteria</taxon>
        <taxon>Pseudomonadati</taxon>
        <taxon>Pseudomonadota</taxon>
        <taxon>Gammaproteobacteria</taxon>
        <taxon>Enterobacterales</taxon>
        <taxon>Erwiniaceae</taxon>
        <taxon>Erwinia</taxon>
    </lineage>
</organism>
<proteinExistence type="predicted"/>
<evidence type="ECO:0000313" key="2">
    <source>
        <dbReference type="EMBL" id="CAX57636.1"/>
    </source>
</evidence>
<dbReference type="Pfam" id="PF05929">
    <property type="entry name" value="Phage_GPO"/>
    <property type="match status" value="1"/>
</dbReference>
<name>D8MKI0_ERWBE</name>
<sequence>MPKSKYFRVVVEGATCDGRDVTRQQIQEMAESYSPQLYGARCNLEHLKSLSPDSTFRMYGDVEAAKAEEIADGPLKGKLALYALIDATDEMVELNKKRQKVYSSVEINPSFADTGKAYLMGLAFTDSPASLGTEMLQFCANSPVNPLATRKSNPACLFSEAMETVIEFEADAPAAEAGNKFFSTIKTLLTKGQRQFSAEASEIRDAVELVAKSQADTLDKIESFSQQQRKFADSTELSKVRDDLAALTAKLEKQDGNFNQRPTAPGGNGIDHANLADC</sequence>
<protein>
    <submittedName>
        <fullName evidence="2">Putative phage capsid scaffolding protein</fullName>
    </submittedName>
</protein>
<dbReference type="eggNOG" id="ENOG502ZBY8">
    <property type="taxonomic scope" value="Bacteria"/>
</dbReference>
<dbReference type="KEGG" id="ebi:EbC_01050"/>
<dbReference type="GeneID" id="90510075"/>
<dbReference type="STRING" id="634500.EbC_01050"/>
<accession>D8MKI0</accession>
<feature type="region of interest" description="Disordered" evidence="1">
    <location>
        <begin position="253"/>
        <end position="278"/>
    </location>
</feature>
<reference evidence="2 3" key="1">
    <citation type="journal article" date="2010" name="BMC Genomics">
        <title>Genome comparison of the epiphytic bacteria Erwinia billingiae and E. tasmaniensis with the pear pathogen E. pyrifoliae.</title>
        <authorList>
            <person name="Kube M."/>
            <person name="Migdoll A.M."/>
            <person name="Gehring I."/>
            <person name="Heitmann K."/>
            <person name="Mayer Y."/>
            <person name="Kuhl H."/>
            <person name="Knaust F."/>
            <person name="Geider K."/>
            <person name="Reinhardt R."/>
        </authorList>
    </citation>
    <scope>NUCLEOTIDE SEQUENCE [LARGE SCALE GENOMIC DNA]</scope>
    <source>
        <strain evidence="2 3">Eb661</strain>
    </source>
</reference>
<dbReference type="AlphaFoldDB" id="D8MKI0"/>
<evidence type="ECO:0000256" key="1">
    <source>
        <dbReference type="SAM" id="MobiDB-lite"/>
    </source>
</evidence>